<evidence type="ECO:0000313" key="1">
    <source>
        <dbReference type="EMBL" id="KKM98743.1"/>
    </source>
</evidence>
<accession>A0A0F9LZ86</accession>
<name>A0A0F9LZ86_9ZZZZ</name>
<sequence length="65" mass="7227">MSIKFDLDQIVNGSDKQTNFTTQLLKLIMKADGLNRVKLAQAFPNAVAAVVLFQETGELRDFPTD</sequence>
<dbReference type="EMBL" id="LAZR01005584">
    <property type="protein sequence ID" value="KKM98743.1"/>
    <property type="molecule type" value="Genomic_DNA"/>
</dbReference>
<comment type="caution">
    <text evidence="1">The sequence shown here is derived from an EMBL/GenBank/DDBJ whole genome shotgun (WGS) entry which is preliminary data.</text>
</comment>
<organism evidence="1">
    <name type="scientific">marine sediment metagenome</name>
    <dbReference type="NCBI Taxonomy" id="412755"/>
    <lineage>
        <taxon>unclassified sequences</taxon>
        <taxon>metagenomes</taxon>
        <taxon>ecological metagenomes</taxon>
    </lineage>
</organism>
<gene>
    <name evidence="1" type="ORF">LCGC14_1154890</name>
</gene>
<proteinExistence type="predicted"/>
<dbReference type="AlphaFoldDB" id="A0A0F9LZ86"/>
<reference evidence="1" key="1">
    <citation type="journal article" date="2015" name="Nature">
        <title>Complex archaea that bridge the gap between prokaryotes and eukaryotes.</title>
        <authorList>
            <person name="Spang A."/>
            <person name="Saw J.H."/>
            <person name="Jorgensen S.L."/>
            <person name="Zaremba-Niedzwiedzka K."/>
            <person name="Martijn J."/>
            <person name="Lind A.E."/>
            <person name="van Eijk R."/>
            <person name="Schleper C."/>
            <person name="Guy L."/>
            <person name="Ettema T.J."/>
        </authorList>
    </citation>
    <scope>NUCLEOTIDE SEQUENCE</scope>
</reference>
<protein>
    <submittedName>
        <fullName evidence="1">Uncharacterized protein</fullName>
    </submittedName>
</protein>